<dbReference type="EMBL" id="BAAANN010000076">
    <property type="protein sequence ID" value="GAA1994025.1"/>
    <property type="molecule type" value="Genomic_DNA"/>
</dbReference>
<evidence type="ECO:0000256" key="1">
    <source>
        <dbReference type="SAM" id="MobiDB-lite"/>
    </source>
</evidence>
<comment type="caution">
    <text evidence="2">The sequence shown here is derived from an EMBL/GenBank/DDBJ whole genome shotgun (WGS) entry which is preliminary data.</text>
</comment>
<dbReference type="SUPFAM" id="SSF140453">
    <property type="entry name" value="EsxAB dimer-like"/>
    <property type="match status" value="1"/>
</dbReference>
<name>A0ABN2SX04_9PSEU</name>
<gene>
    <name evidence="2" type="ORF">GCM10009754_86770</name>
</gene>
<evidence type="ECO:0000313" key="2">
    <source>
        <dbReference type="EMBL" id="GAA1994025.1"/>
    </source>
</evidence>
<dbReference type="InterPro" id="IPR036689">
    <property type="entry name" value="ESAT-6-like_sf"/>
</dbReference>
<feature type="compositionally biased region" description="Basic and acidic residues" evidence="1">
    <location>
        <begin position="10"/>
        <end position="55"/>
    </location>
</feature>
<evidence type="ECO:0008006" key="4">
    <source>
        <dbReference type="Google" id="ProtNLM"/>
    </source>
</evidence>
<dbReference type="RefSeq" id="WP_344432052.1">
    <property type="nucleotide sequence ID" value="NZ_BAAANN010000076.1"/>
</dbReference>
<feature type="region of interest" description="Disordered" evidence="1">
    <location>
        <begin position="318"/>
        <end position="348"/>
    </location>
</feature>
<organism evidence="2 3">
    <name type="scientific">Amycolatopsis minnesotensis</name>
    <dbReference type="NCBI Taxonomy" id="337894"/>
    <lineage>
        <taxon>Bacteria</taxon>
        <taxon>Bacillati</taxon>
        <taxon>Actinomycetota</taxon>
        <taxon>Actinomycetes</taxon>
        <taxon>Pseudonocardiales</taxon>
        <taxon>Pseudonocardiaceae</taxon>
        <taxon>Amycolatopsis</taxon>
    </lineage>
</organism>
<accession>A0ABN2SX04</accession>
<protein>
    <recommendedName>
        <fullName evidence="4">WXG100 family type VII secretion target</fullName>
    </recommendedName>
</protein>
<feature type="region of interest" description="Disordered" evidence="1">
    <location>
        <begin position="1"/>
        <end position="79"/>
    </location>
</feature>
<feature type="compositionally biased region" description="Basic and acidic residues" evidence="1">
    <location>
        <begin position="318"/>
        <end position="342"/>
    </location>
</feature>
<dbReference type="Proteomes" id="UP001501116">
    <property type="component" value="Unassembled WGS sequence"/>
</dbReference>
<reference evidence="2 3" key="1">
    <citation type="journal article" date="2019" name="Int. J. Syst. Evol. Microbiol.">
        <title>The Global Catalogue of Microorganisms (GCM) 10K type strain sequencing project: providing services to taxonomists for standard genome sequencing and annotation.</title>
        <authorList>
            <consortium name="The Broad Institute Genomics Platform"/>
            <consortium name="The Broad Institute Genome Sequencing Center for Infectious Disease"/>
            <person name="Wu L."/>
            <person name="Ma J."/>
        </authorList>
    </citation>
    <scope>NUCLEOTIDE SEQUENCE [LARGE SCALE GENOMIC DNA]</scope>
    <source>
        <strain evidence="2 3">JCM 14545</strain>
    </source>
</reference>
<keyword evidence="3" id="KW-1185">Reference proteome</keyword>
<evidence type="ECO:0000313" key="3">
    <source>
        <dbReference type="Proteomes" id="UP001501116"/>
    </source>
</evidence>
<sequence>MAKRGAGGTKSKEKSPEEKEHDKALKDQKTADKNSQRRRTDGRTSDESKPKDFKATKPAGALSDGSEIIEVLQPPPPPDGKNIQELVNEAGWEVASVDWAFKKVTGHSIVETVIMPITGDFNKIQQNAEAWKTIANSMKQFSATMTGNADIITQSWQGDAGQAHKEYVDKYWKIGLTVEGKIASTIGKGFETLADQSQKLCGKALDLLKRLVDKILQALAKLCVPVAGWIAAASMIWDAFELYQKIVDIIDMVKDIIKKIGELWDSLKTIGSQLAKIKEIRSAGDLKQWVLDTKPAVTEAAKDATSIKNDVTDIKDKAAGTKDTVPDHDKPRVPKKMPERSGHLSGKI</sequence>
<proteinExistence type="predicted"/>